<dbReference type="GO" id="GO:0005524">
    <property type="term" value="F:ATP binding"/>
    <property type="evidence" value="ECO:0007669"/>
    <property type="project" value="UniProtKB-UniRule"/>
</dbReference>
<dbReference type="Proteomes" id="UP000095283">
    <property type="component" value="Unplaced"/>
</dbReference>
<dbReference type="PROSITE" id="PS00107">
    <property type="entry name" value="PROTEIN_KINASE_ATP"/>
    <property type="match status" value="1"/>
</dbReference>
<dbReference type="GO" id="GO:0004674">
    <property type="term" value="F:protein serine/threonine kinase activity"/>
    <property type="evidence" value="ECO:0007669"/>
    <property type="project" value="UniProtKB-KW"/>
</dbReference>
<evidence type="ECO:0000259" key="6">
    <source>
        <dbReference type="PROSITE" id="PS50011"/>
    </source>
</evidence>
<comment type="similarity">
    <text evidence="5">Belongs to the protein kinase superfamily.</text>
</comment>
<keyword evidence="7" id="KW-1185">Reference proteome</keyword>
<dbReference type="InterPro" id="IPR050235">
    <property type="entry name" value="CK1_Ser-Thr_kinase"/>
</dbReference>
<evidence type="ECO:0000256" key="1">
    <source>
        <dbReference type="ARBA" id="ARBA00012513"/>
    </source>
</evidence>
<dbReference type="AlphaFoldDB" id="A0A1I7XGH9"/>
<feature type="domain" description="Protein kinase" evidence="6">
    <location>
        <begin position="1"/>
        <end position="156"/>
    </location>
</feature>
<proteinExistence type="inferred from homology"/>
<dbReference type="WBParaSite" id="Hba_16784">
    <property type="protein sequence ID" value="Hba_16784"/>
    <property type="gene ID" value="Hba_16784"/>
</dbReference>
<keyword evidence="5" id="KW-0808">Transferase</keyword>
<sequence length="156" mass="17889">MTVMSTKAMLNRFYQGIIGHGGYGEIYYAIDVKCAEEVAIKVEPRRHRGYTAKRMILEQKYTLQAIAALRDMHCSGYLHRDVKPANMCFGITPQTRHILMLVDFGLVRRYKQLNGITRPLRPKAGFRGTVRYVSIRVHDRKDQSPADDLVALLYSV</sequence>
<evidence type="ECO:0000313" key="8">
    <source>
        <dbReference type="WBParaSite" id="Hba_16784"/>
    </source>
</evidence>
<dbReference type="InterPro" id="IPR017441">
    <property type="entry name" value="Protein_kinase_ATP_BS"/>
</dbReference>
<dbReference type="SUPFAM" id="SSF56112">
    <property type="entry name" value="Protein kinase-like (PK-like)"/>
    <property type="match status" value="1"/>
</dbReference>
<feature type="binding site" evidence="4">
    <location>
        <position position="41"/>
    </location>
    <ligand>
        <name>ATP</name>
        <dbReference type="ChEBI" id="CHEBI:30616"/>
    </ligand>
</feature>
<keyword evidence="3 4" id="KW-0067">ATP-binding</keyword>
<dbReference type="Gene3D" id="1.10.510.10">
    <property type="entry name" value="Transferase(Phosphotransferase) domain 1"/>
    <property type="match status" value="1"/>
</dbReference>
<name>A0A1I7XGH9_HETBA</name>
<dbReference type="EC" id="2.7.11.1" evidence="1"/>
<dbReference type="PROSITE" id="PS50011">
    <property type="entry name" value="PROTEIN_KINASE_DOM"/>
    <property type="match status" value="1"/>
</dbReference>
<dbReference type="InterPro" id="IPR008271">
    <property type="entry name" value="Ser/Thr_kinase_AS"/>
</dbReference>
<evidence type="ECO:0000256" key="4">
    <source>
        <dbReference type="PROSITE-ProRule" id="PRU10141"/>
    </source>
</evidence>
<dbReference type="InterPro" id="IPR011009">
    <property type="entry name" value="Kinase-like_dom_sf"/>
</dbReference>
<evidence type="ECO:0000313" key="7">
    <source>
        <dbReference type="Proteomes" id="UP000095283"/>
    </source>
</evidence>
<organism evidence="7 8">
    <name type="scientific">Heterorhabditis bacteriophora</name>
    <name type="common">Entomopathogenic nematode worm</name>
    <dbReference type="NCBI Taxonomy" id="37862"/>
    <lineage>
        <taxon>Eukaryota</taxon>
        <taxon>Metazoa</taxon>
        <taxon>Ecdysozoa</taxon>
        <taxon>Nematoda</taxon>
        <taxon>Chromadorea</taxon>
        <taxon>Rhabditida</taxon>
        <taxon>Rhabditina</taxon>
        <taxon>Rhabditomorpha</taxon>
        <taxon>Strongyloidea</taxon>
        <taxon>Heterorhabditidae</taxon>
        <taxon>Heterorhabditis</taxon>
    </lineage>
</organism>
<dbReference type="InterPro" id="IPR000719">
    <property type="entry name" value="Prot_kinase_dom"/>
</dbReference>
<keyword evidence="2 4" id="KW-0547">Nucleotide-binding</keyword>
<dbReference type="Pfam" id="PF00069">
    <property type="entry name" value="Pkinase"/>
    <property type="match status" value="1"/>
</dbReference>
<accession>A0A1I7XGH9</accession>
<evidence type="ECO:0000256" key="5">
    <source>
        <dbReference type="RuleBase" id="RU000304"/>
    </source>
</evidence>
<keyword evidence="5" id="KW-0723">Serine/threonine-protein kinase</keyword>
<dbReference type="PANTHER" id="PTHR11909">
    <property type="entry name" value="CASEIN KINASE-RELATED"/>
    <property type="match status" value="1"/>
</dbReference>
<evidence type="ECO:0000256" key="3">
    <source>
        <dbReference type="ARBA" id="ARBA00022840"/>
    </source>
</evidence>
<dbReference type="PROSITE" id="PS00108">
    <property type="entry name" value="PROTEIN_KINASE_ST"/>
    <property type="match status" value="1"/>
</dbReference>
<reference evidence="8" key="1">
    <citation type="submission" date="2016-11" db="UniProtKB">
        <authorList>
            <consortium name="WormBaseParasite"/>
        </authorList>
    </citation>
    <scope>IDENTIFICATION</scope>
</reference>
<evidence type="ECO:0000256" key="2">
    <source>
        <dbReference type="ARBA" id="ARBA00022741"/>
    </source>
</evidence>
<keyword evidence="5" id="KW-0418">Kinase</keyword>
<protein>
    <recommendedName>
        <fullName evidence="1">non-specific serine/threonine protein kinase</fullName>
        <ecNumber evidence="1">2.7.11.1</ecNumber>
    </recommendedName>
</protein>